<dbReference type="Pfam" id="PF13377">
    <property type="entry name" value="Peripla_BP_3"/>
    <property type="match status" value="1"/>
</dbReference>
<evidence type="ECO:0000259" key="4">
    <source>
        <dbReference type="PROSITE" id="PS50932"/>
    </source>
</evidence>
<dbReference type="STRING" id="1008305.A4H02_06850"/>
<evidence type="ECO:0000313" key="5">
    <source>
        <dbReference type="EMBL" id="ODN30141.1"/>
    </source>
</evidence>
<dbReference type="OrthoDB" id="47944at2"/>
<dbReference type="AlphaFoldDB" id="A0A1E3G1L7"/>
<gene>
    <name evidence="5" type="ORF">A4H02_06850</name>
</gene>
<keyword evidence="1" id="KW-0805">Transcription regulation</keyword>
<dbReference type="SUPFAM" id="SSF53822">
    <property type="entry name" value="Periplasmic binding protein-like I"/>
    <property type="match status" value="1"/>
</dbReference>
<keyword evidence="6" id="KW-1185">Reference proteome</keyword>
<dbReference type="PROSITE" id="PS00356">
    <property type="entry name" value="HTH_LACI_1"/>
    <property type="match status" value="1"/>
</dbReference>
<comment type="caution">
    <text evidence="5">The sequence shown here is derived from an EMBL/GenBank/DDBJ whole genome shotgun (WGS) entry which is preliminary data.</text>
</comment>
<protein>
    <submittedName>
        <fullName evidence="5">LacI family transcriptional regulator</fullName>
    </submittedName>
</protein>
<keyword evidence="3" id="KW-0804">Transcription</keyword>
<accession>A0A1E3G1L7</accession>
<proteinExistence type="predicted"/>
<dbReference type="PRINTS" id="PR00036">
    <property type="entry name" value="HTHLACI"/>
</dbReference>
<dbReference type="SUPFAM" id="SSF47413">
    <property type="entry name" value="lambda repressor-like DNA-binding domains"/>
    <property type="match status" value="1"/>
</dbReference>
<evidence type="ECO:0000256" key="1">
    <source>
        <dbReference type="ARBA" id="ARBA00023015"/>
    </source>
</evidence>
<dbReference type="PANTHER" id="PTHR30146">
    <property type="entry name" value="LACI-RELATED TRANSCRIPTIONAL REPRESSOR"/>
    <property type="match status" value="1"/>
</dbReference>
<name>A0A1E3G1L7_9BACT</name>
<reference evidence="6" key="1">
    <citation type="submission" date="2016-04" db="EMBL/GenBank/DDBJ databases">
        <title>The genome sequence project of a novel Fervidobacterium isolate from a hot spring in Thailand.</title>
        <authorList>
            <person name="Gonzalez J.M."/>
            <person name="Cuecas A."/>
            <person name="Kanoksilapatham W."/>
        </authorList>
    </citation>
    <scope>NUCLEOTIDE SEQUENCE [LARGE SCALE GENOMIC DNA]</scope>
    <source>
        <strain evidence="6">FC2004</strain>
    </source>
</reference>
<dbReference type="InterPro" id="IPR010982">
    <property type="entry name" value="Lambda_DNA-bd_dom_sf"/>
</dbReference>
<evidence type="ECO:0000313" key="6">
    <source>
        <dbReference type="Proteomes" id="UP000094570"/>
    </source>
</evidence>
<sequence length="321" mass="36147">MVSIEDVAKEAGVSIATVSRVLNGSGYVSEETELRVLQAMRKLGYKPSLTARVLAKKRVFNVGVLISTRISELLPTELGEFYRIMISAIENSAEIYRLNVRIVNFEAEEIPKMDGYIIVGSDMEKEQVESLAKSSRVVLLDHYIEGLRIDSIVSDGYDGVYFVTELAISSGFNTIAHLHGPLKYFGFRDRYNGYIAAMTKHGRLPLTMEYDELHEDVDTALKKLFRDRKPDLIICSNDVIALQALKKLQEWGMRIPEDVSIIGFDDIPSAAKNNLSTLRVQKSEMGLNAVKRLFELLNHQSTHPYKQCVYATYVKRGSSLV</sequence>
<dbReference type="InterPro" id="IPR046335">
    <property type="entry name" value="LacI/GalR-like_sensor"/>
</dbReference>
<evidence type="ECO:0000256" key="2">
    <source>
        <dbReference type="ARBA" id="ARBA00023125"/>
    </source>
</evidence>
<dbReference type="SMART" id="SM00354">
    <property type="entry name" value="HTH_LACI"/>
    <property type="match status" value="1"/>
</dbReference>
<dbReference type="GO" id="GO:0000976">
    <property type="term" value="F:transcription cis-regulatory region binding"/>
    <property type="evidence" value="ECO:0007669"/>
    <property type="project" value="TreeGrafter"/>
</dbReference>
<dbReference type="Proteomes" id="UP000094570">
    <property type="component" value="Unassembled WGS sequence"/>
</dbReference>
<dbReference type="Gene3D" id="3.40.50.2300">
    <property type="match status" value="2"/>
</dbReference>
<dbReference type="Pfam" id="PF00356">
    <property type="entry name" value="LacI"/>
    <property type="match status" value="1"/>
</dbReference>
<dbReference type="InterPro" id="IPR000843">
    <property type="entry name" value="HTH_LacI"/>
</dbReference>
<dbReference type="PANTHER" id="PTHR30146:SF154">
    <property type="entry name" value="TRANSCRIPTION REGULATOR, MEMBER OF GALR FAMILY"/>
    <property type="match status" value="1"/>
</dbReference>
<dbReference type="CDD" id="cd06267">
    <property type="entry name" value="PBP1_LacI_sugar_binding-like"/>
    <property type="match status" value="1"/>
</dbReference>
<dbReference type="RefSeq" id="WP_069293427.1">
    <property type="nucleotide sequence ID" value="NZ_CP140110.1"/>
</dbReference>
<feature type="domain" description="HTH lacI-type" evidence="4">
    <location>
        <begin position="2"/>
        <end position="56"/>
    </location>
</feature>
<organism evidence="5 6">
    <name type="scientific">Fervidobacterium thailandense</name>
    <dbReference type="NCBI Taxonomy" id="1008305"/>
    <lineage>
        <taxon>Bacteria</taxon>
        <taxon>Thermotogati</taxon>
        <taxon>Thermotogota</taxon>
        <taxon>Thermotogae</taxon>
        <taxon>Thermotogales</taxon>
        <taxon>Fervidobacteriaceae</taxon>
        <taxon>Fervidobacterium</taxon>
    </lineage>
</organism>
<evidence type="ECO:0000256" key="3">
    <source>
        <dbReference type="ARBA" id="ARBA00023163"/>
    </source>
</evidence>
<keyword evidence="2" id="KW-0238">DNA-binding</keyword>
<dbReference type="EMBL" id="LWAF01000010">
    <property type="protein sequence ID" value="ODN30141.1"/>
    <property type="molecule type" value="Genomic_DNA"/>
</dbReference>
<dbReference type="PROSITE" id="PS50932">
    <property type="entry name" value="HTH_LACI_2"/>
    <property type="match status" value="1"/>
</dbReference>
<dbReference type="CDD" id="cd01392">
    <property type="entry name" value="HTH_LacI"/>
    <property type="match status" value="1"/>
</dbReference>
<dbReference type="InterPro" id="IPR028082">
    <property type="entry name" value="Peripla_BP_I"/>
</dbReference>
<dbReference type="GO" id="GO:0003700">
    <property type="term" value="F:DNA-binding transcription factor activity"/>
    <property type="evidence" value="ECO:0007669"/>
    <property type="project" value="TreeGrafter"/>
</dbReference>
<dbReference type="Gene3D" id="1.10.260.40">
    <property type="entry name" value="lambda repressor-like DNA-binding domains"/>
    <property type="match status" value="1"/>
</dbReference>